<dbReference type="Proteomes" id="UP000308133">
    <property type="component" value="Unassembled WGS sequence"/>
</dbReference>
<organism evidence="2 3">
    <name type="scientific">Elsinoe australis</name>
    <dbReference type="NCBI Taxonomy" id="40998"/>
    <lineage>
        <taxon>Eukaryota</taxon>
        <taxon>Fungi</taxon>
        <taxon>Dikarya</taxon>
        <taxon>Ascomycota</taxon>
        <taxon>Pezizomycotina</taxon>
        <taxon>Dothideomycetes</taxon>
        <taxon>Dothideomycetidae</taxon>
        <taxon>Myriangiales</taxon>
        <taxon>Elsinoaceae</taxon>
        <taxon>Elsinoe</taxon>
    </lineage>
</organism>
<comment type="caution">
    <text evidence="2">The sequence shown here is derived from an EMBL/GenBank/DDBJ whole genome shotgun (WGS) entry which is preliminary data.</text>
</comment>
<dbReference type="SUPFAM" id="SSF102705">
    <property type="entry name" value="NIF3 (NGG1p interacting factor 3)-like"/>
    <property type="match status" value="1"/>
</dbReference>
<sequence length="113" mass="12349">MSSTQSVQERYKLIFFVPALDLEKVRSSIFATGAGTVGDYTEVCFSTPGVGRFKPAAGAKPLVGEAGKVQEVGEVRCEIQCHGKDQAKQAVEALKSTHPYEEAVYEVYKIENF</sequence>
<evidence type="ECO:0000313" key="3">
    <source>
        <dbReference type="Proteomes" id="UP000308133"/>
    </source>
</evidence>
<reference evidence="2 3" key="1">
    <citation type="submission" date="2018-02" db="EMBL/GenBank/DDBJ databases">
        <title>Draft genome sequences of Elsinoe sp., causing black scab on jojoba.</title>
        <authorList>
            <person name="Stodart B."/>
            <person name="Jeffress S."/>
            <person name="Ash G."/>
            <person name="Arun Chinnappa K."/>
        </authorList>
    </citation>
    <scope>NUCLEOTIDE SEQUENCE [LARGE SCALE GENOMIC DNA]</scope>
    <source>
        <strain evidence="2 3">Hillstone_2</strain>
    </source>
</reference>
<dbReference type="PANTHER" id="PTHR41774">
    <property type="match status" value="1"/>
</dbReference>
<accession>A0A4U7B4U5</accession>
<name>A0A4U7B4U5_9PEZI</name>
<evidence type="ECO:0000313" key="2">
    <source>
        <dbReference type="EMBL" id="TKX24491.1"/>
    </source>
</evidence>
<gene>
    <name evidence="2" type="ORF">C1H76_3098</name>
</gene>
<dbReference type="PANTHER" id="PTHR41774:SF1">
    <property type="entry name" value="NGG1P INTERACTING FACTOR NIF3"/>
    <property type="match status" value="1"/>
</dbReference>
<dbReference type="Gene3D" id="3.30.70.120">
    <property type="match status" value="1"/>
</dbReference>
<proteinExistence type="predicted"/>
<protein>
    <recommendedName>
        <fullName evidence="1">ATP phosphoribosyltransferase</fullName>
    </recommendedName>
</protein>
<evidence type="ECO:0000256" key="1">
    <source>
        <dbReference type="ARBA" id="ARBA00020998"/>
    </source>
</evidence>
<dbReference type="InterPro" id="IPR036069">
    <property type="entry name" value="DUF34/NIF3_sf"/>
</dbReference>
<dbReference type="EMBL" id="PTQR01000039">
    <property type="protein sequence ID" value="TKX24491.1"/>
    <property type="molecule type" value="Genomic_DNA"/>
</dbReference>
<dbReference type="AlphaFoldDB" id="A0A4U7B4U5"/>
<dbReference type="InterPro" id="IPR015867">
    <property type="entry name" value="N-reg_PII/ATP_PRibTrfase_C"/>
</dbReference>